<accession>A0A553V2Y6</accession>
<reference evidence="2 3" key="1">
    <citation type="submission" date="2019-07" db="EMBL/GenBank/DDBJ databases">
        <title>Deinococcus detaillus sp. nov., isolated from humus soil in Antarctica.</title>
        <authorList>
            <person name="Zhang K."/>
        </authorList>
    </citation>
    <scope>NUCLEOTIDE SEQUENCE [LARGE SCALE GENOMIC DNA]</scope>
    <source>
        <strain evidence="2 3">H1</strain>
    </source>
</reference>
<gene>
    <name evidence="2" type="ORF">FNU79_06670</name>
</gene>
<dbReference type="Pfam" id="PF10881">
    <property type="entry name" value="DUF2726"/>
    <property type="match status" value="1"/>
</dbReference>
<comment type="caution">
    <text evidence="2">The sequence shown here is derived from an EMBL/GenBank/DDBJ whole genome shotgun (WGS) entry which is preliminary data.</text>
</comment>
<keyword evidence="3" id="KW-1185">Reference proteome</keyword>
<proteinExistence type="predicted"/>
<protein>
    <submittedName>
        <fullName evidence="2">DUF2726 domain-containing protein</fullName>
    </submittedName>
</protein>
<evidence type="ECO:0000259" key="1">
    <source>
        <dbReference type="Pfam" id="PF10881"/>
    </source>
</evidence>
<dbReference type="OrthoDB" id="70514at2"/>
<feature type="domain" description="DUF2726" evidence="1">
    <location>
        <begin position="76"/>
        <end position="196"/>
    </location>
</feature>
<dbReference type="RefSeq" id="WP_143720081.1">
    <property type="nucleotide sequence ID" value="NZ_VKDB01000004.1"/>
</dbReference>
<evidence type="ECO:0000313" key="3">
    <source>
        <dbReference type="Proteomes" id="UP000316092"/>
    </source>
</evidence>
<organism evidence="2 3">
    <name type="scientific">Deinococcus detaillensis</name>
    <dbReference type="NCBI Taxonomy" id="2592048"/>
    <lineage>
        <taxon>Bacteria</taxon>
        <taxon>Thermotogati</taxon>
        <taxon>Deinococcota</taxon>
        <taxon>Deinococci</taxon>
        <taxon>Deinococcales</taxon>
        <taxon>Deinococcaceae</taxon>
        <taxon>Deinococcus</taxon>
    </lineage>
</organism>
<dbReference type="Proteomes" id="UP000316092">
    <property type="component" value="Unassembled WGS sequence"/>
</dbReference>
<dbReference type="EMBL" id="VKDB01000004">
    <property type="protein sequence ID" value="TSA86858.1"/>
    <property type="molecule type" value="Genomic_DNA"/>
</dbReference>
<dbReference type="AlphaFoldDB" id="A0A553V2Y6"/>
<evidence type="ECO:0000313" key="2">
    <source>
        <dbReference type="EMBL" id="TSA86858.1"/>
    </source>
</evidence>
<name>A0A553V2Y6_9DEIO</name>
<dbReference type="InterPro" id="IPR024402">
    <property type="entry name" value="DUF2726"/>
</dbReference>
<sequence length="207" mass="22532">MTAFLLILTAAVLTGLLLWFKQNVGLRWAGGADGRGAEAVNGADQDELELPPQFRLHSGFDSSFSPDDALPIKTRQHLFGTGESNLYAELLATLAGSSYKVFPNIRLGQVFQEIGESSSPTLSILRDQTVGFLVVETPEFRPVLGLMLVGRAYGAEVQPRSSLPAANTELVTLAFRSARLPLLHIDAKRNIDAEELSTLVMPHLMRT</sequence>